<sequence length="32" mass="3738">MNESANNNDLCERCCWGYCIWVSKQVKEEGID</sequence>
<dbReference type="EMBL" id="BT141706">
    <property type="protein sequence ID" value="AFK41500.1"/>
    <property type="molecule type" value="mRNA"/>
</dbReference>
<organism evidence="1">
    <name type="scientific">Medicago truncatula</name>
    <name type="common">Barrel medic</name>
    <name type="synonym">Medicago tribuloides</name>
    <dbReference type="NCBI Taxonomy" id="3880"/>
    <lineage>
        <taxon>Eukaryota</taxon>
        <taxon>Viridiplantae</taxon>
        <taxon>Streptophyta</taxon>
        <taxon>Embryophyta</taxon>
        <taxon>Tracheophyta</taxon>
        <taxon>Spermatophyta</taxon>
        <taxon>Magnoliopsida</taxon>
        <taxon>eudicotyledons</taxon>
        <taxon>Gunneridae</taxon>
        <taxon>Pentapetalae</taxon>
        <taxon>rosids</taxon>
        <taxon>fabids</taxon>
        <taxon>Fabales</taxon>
        <taxon>Fabaceae</taxon>
        <taxon>Papilionoideae</taxon>
        <taxon>50 kb inversion clade</taxon>
        <taxon>NPAAA clade</taxon>
        <taxon>Hologalegina</taxon>
        <taxon>IRL clade</taxon>
        <taxon>Trifolieae</taxon>
        <taxon>Medicago</taxon>
    </lineage>
</organism>
<accession>I3SMK8</accession>
<name>I3SMK8_MEDTR</name>
<dbReference type="AlphaFoldDB" id="I3SMK8"/>
<evidence type="ECO:0000313" key="1">
    <source>
        <dbReference type="EMBL" id="AFK41500.1"/>
    </source>
</evidence>
<protein>
    <submittedName>
        <fullName evidence="1">Uncharacterized protein</fullName>
    </submittedName>
</protein>
<proteinExistence type="evidence at transcript level"/>
<reference evidence="1" key="1">
    <citation type="submission" date="2012-05" db="EMBL/GenBank/DDBJ databases">
        <authorList>
            <person name="Krishnakumar V."/>
            <person name="Cheung F."/>
            <person name="Xiao Y."/>
            <person name="Chan A."/>
            <person name="Moskal W.A."/>
            <person name="Town C.D."/>
        </authorList>
    </citation>
    <scope>NUCLEOTIDE SEQUENCE</scope>
</reference>